<evidence type="ECO:0000256" key="9">
    <source>
        <dbReference type="ARBA" id="ARBA00023136"/>
    </source>
</evidence>
<keyword evidence="5 11" id="KW-0812">Transmembrane</keyword>
<keyword evidence="8 12" id="KW-0798">TonB box</keyword>
<dbReference type="EMBL" id="JAEVLS010000003">
    <property type="protein sequence ID" value="MBM0105897.1"/>
    <property type="molecule type" value="Genomic_DNA"/>
</dbReference>
<dbReference type="InterPro" id="IPR036942">
    <property type="entry name" value="Beta-barrel_TonB_sf"/>
</dbReference>
<dbReference type="PANTHER" id="PTHR32552">
    <property type="entry name" value="FERRICHROME IRON RECEPTOR-RELATED"/>
    <property type="match status" value="1"/>
</dbReference>
<dbReference type="RefSeq" id="WP_203167973.1">
    <property type="nucleotide sequence ID" value="NZ_JAEVLS010000003.1"/>
</dbReference>
<keyword evidence="9 11" id="KW-0472">Membrane</keyword>
<dbReference type="InterPro" id="IPR000531">
    <property type="entry name" value="Beta-barrel_TonB"/>
</dbReference>
<evidence type="ECO:0000256" key="1">
    <source>
        <dbReference type="ARBA" id="ARBA00004571"/>
    </source>
</evidence>
<keyword evidence="2 11" id="KW-0813">Transport</keyword>
<dbReference type="InterPro" id="IPR039426">
    <property type="entry name" value="TonB-dep_rcpt-like"/>
</dbReference>
<evidence type="ECO:0000256" key="11">
    <source>
        <dbReference type="PROSITE-ProRule" id="PRU01360"/>
    </source>
</evidence>
<evidence type="ECO:0000256" key="6">
    <source>
        <dbReference type="ARBA" id="ARBA00023004"/>
    </source>
</evidence>
<name>A0ABS1WY89_9GAMM</name>
<evidence type="ECO:0000256" key="5">
    <source>
        <dbReference type="ARBA" id="ARBA00022692"/>
    </source>
</evidence>
<dbReference type="SUPFAM" id="SSF56935">
    <property type="entry name" value="Porins"/>
    <property type="match status" value="1"/>
</dbReference>
<feature type="domain" description="TonB-dependent receptor plug" evidence="14">
    <location>
        <begin position="50"/>
        <end position="153"/>
    </location>
</feature>
<organism evidence="15 16">
    <name type="scientific">Steroidobacter gossypii</name>
    <dbReference type="NCBI Taxonomy" id="2805490"/>
    <lineage>
        <taxon>Bacteria</taxon>
        <taxon>Pseudomonadati</taxon>
        <taxon>Pseudomonadota</taxon>
        <taxon>Gammaproteobacteria</taxon>
        <taxon>Steroidobacterales</taxon>
        <taxon>Steroidobacteraceae</taxon>
        <taxon>Steroidobacter</taxon>
    </lineage>
</organism>
<keyword evidence="3 11" id="KW-1134">Transmembrane beta strand</keyword>
<evidence type="ECO:0000313" key="15">
    <source>
        <dbReference type="EMBL" id="MBM0105897.1"/>
    </source>
</evidence>
<accession>A0ABS1WY89</accession>
<gene>
    <name evidence="15" type="ORF">JM946_14290</name>
</gene>
<evidence type="ECO:0000256" key="4">
    <source>
        <dbReference type="ARBA" id="ARBA00022496"/>
    </source>
</evidence>
<evidence type="ECO:0000256" key="2">
    <source>
        <dbReference type="ARBA" id="ARBA00022448"/>
    </source>
</evidence>
<keyword evidence="15" id="KW-0675">Receptor</keyword>
<dbReference type="Gene3D" id="2.40.170.20">
    <property type="entry name" value="TonB-dependent receptor, beta-barrel domain"/>
    <property type="match status" value="1"/>
</dbReference>
<dbReference type="Pfam" id="PF00593">
    <property type="entry name" value="TonB_dep_Rec_b-barrel"/>
    <property type="match status" value="1"/>
</dbReference>
<comment type="subcellular location">
    <subcellularLocation>
        <location evidence="1 11">Cell outer membrane</location>
        <topology evidence="1 11">Multi-pass membrane protein</topology>
    </subcellularLocation>
</comment>
<comment type="caution">
    <text evidence="15">The sequence shown here is derived from an EMBL/GenBank/DDBJ whole genome shotgun (WGS) entry which is preliminary data.</text>
</comment>
<evidence type="ECO:0000313" key="16">
    <source>
        <dbReference type="Proteomes" id="UP000661077"/>
    </source>
</evidence>
<evidence type="ECO:0000259" key="13">
    <source>
        <dbReference type="Pfam" id="PF00593"/>
    </source>
</evidence>
<comment type="similarity">
    <text evidence="11 12">Belongs to the TonB-dependent receptor family.</text>
</comment>
<keyword evidence="10 11" id="KW-0998">Cell outer membrane</keyword>
<keyword evidence="16" id="KW-1185">Reference proteome</keyword>
<dbReference type="PROSITE" id="PS52016">
    <property type="entry name" value="TONB_DEPENDENT_REC_3"/>
    <property type="match status" value="1"/>
</dbReference>
<dbReference type="Pfam" id="PF07715">
    <property type="entry name" value="Plug"/>
    <property type="match status" value="1"/>
</dbReference>
<sequence length="729" mass="79939">MKSPGASHSGAPRFRGALGWVLLTPFAVLAQNANTVEEVVVTGTKRDATLQDTDVSMTVLDEDAIQQARLRDVRRIDDLVPNVAFNEKGQLGGMFVTIRGVESNPFIINRAAVYIDGIPFRELSNAVLNQVESIEVLRGPQATLYGANSESGVIVVRTKAPGDESQAQLRLTATDFSSGSGLETDGFLTGPILGDTLSGSLSFVASKEDAFTRTLTSSIGEPGEIREGFLQGRIRWTPNDRLTLSALAYYLQTDAPGMFSYEYLPKDLGLYNATYASMFNDGRRADKFTSLNDAPKHHDEHETVLGASLTYLLDSGKIDAAASYRRERSDSRGLDFDLTASPIVAGAEKDGDEFWNAELRYSSPSGEMFEYMFGVAVYDEFKSNTKGSFLGAGNLRSYAYAPWQEAEGRDYSAFGTATYAVPSLPKLKVSAGLRYDHAERSTLQREGTLDLGFGSVIAYPNADLSADFEVVLPRIALRYEASDDLTWYGSMAQGWVPGGFNLAAVQAGFTDPNILLYDKETLWSRELGFHWRRPGLRTSGAVFYITSDNWQDIQVASDANGRPVSSDFISSDASIRSRGFELEGQWDVTAELSLIAHVGYVDAKYLDLQVDDATNARGKRVQFVPEYDSLLAMRYAWPSGYYVRAEATGTGEMSLEARGRAVQPAVAMFGLQVGLERQRYSVRLFGENLSNERRMSGLAVENLAFGTDGNFYGPLDAPRIVGIEMEAKF</sequence>
<evidence type="ECO:0000259" key="14">
    <source>
        <dbReference type="Pfam" id="PF07715"/>
    </source>
</evidence>
<dbReference type="PANTHER" id="PTHR32552:SF81">
    <property type="entry name" value="TONB-DEPENDENT OUTER MEMBRANE RECEPTOR"/>
    <property type="match status" value="1"/>
</dbReference>
<evidence type="ECO:0000256" key="7">
    <source>
        <dbReference type="ARBA" id="ARBA00023065"/>
    </source>
</evidence>
<dbReference type="Proteomes" id="UP000661077">
    <property type="component" value="Unassembled WGS sequence"/>
</dbReference>
<evidence type="ECO:0000256" key="8">
    <source>
        <dbReference type="ARBA" id="ARBA00023077"/>
    </source>
</evidence>
<feature type="domain" description="TonB-dependent receptor-like beta-barrel" evidence="13">
    <location>
        <begin position="259"/>
        <end position="689"/>
    </location>
</feature>
<protein>
    <submittedName>
        <fullName evidence="15">TonB-dependent receptor</fullName>
    </submittedName>
</protein>
<keyword evidence="6" id="KW-0408">Iron</keyword>
<reference evidence="15 16" key="1">
    <citation type="journal article" date="2021" name="Int. J. Syst. Evol. Microbiol.">
        <title>Steroidobacter gossypii sp. nov., isolated from soil of cotton cropping field.</title>
        <authorList>
            <person name="Huang R."/>
            <person name="Yang S."/>
            <person name="Zhen C."/>
            <person name="Liu W."/>
        </authorList>
    </citation>
    <scope>NUCLEOTIDE SEQUENCE [LARGE SCALE GENOMIC DNA]</scope>
    <source>
        <strain evidence="15 16">S1-65</strain>
    </source>
</reference>
<keyword evidence="4" id="KW-0410">Iron transport</keyword>
<evidence type="ECO:0000256" key="3">
    <source>
        <dbReference type="ARBA" id="ARBA00022452"/>
    </source>
</evidence>
<proteinExistence type="inferred from homology"/>
<evidence type="ECO:0000256" key="10">
    <source>
        <dbReference type="ARBA" id="ARBA00023237"/>
    </source>
</evidence>
<dbReference type="InterPro" id="IPR012910">
    <property type="entry name" value="Plug_dom"/>
</dbReference>
<keyword evidence="7" id="KW-0406">Ion transport</keyword>
<evidence type="ECO:0000256" key="12">
    <source>
        <dbReference type="RuleBase" id="RU003357"/>
    </source>
</evidence>